<evidence type="ECO:0000256" key="9">
    <source>
        <dbReference type="ARBA" id="ARBA00030803"/>
    </source>
</evidence>
<keyword evidence="5" id="KW-0805">Transcription regulation</keyword>
<evidence type="ECO:0000259" key="13">
    <source>
        <dbReference type="Pfam" id="PF22618"/>
    </source>
</evidence>
<feature type="domain" description="Anti-sigma-K factor RskA N-terminal" evidence="13">
    <location>
        <begin position="12"/>
        <end position="58"/>
    </location>
</feature>
<dbReference type="Proteomes" id="UP001550535">
    <property type="component" value="Unassembled WGS sequence"/>
</dbReference>
<keyword evidence="3 11" id="KW-0812">Transmembrane</keyword>
<comment type="caution">
    <text evidence="14">The sequence shown here is derived from an EMBL/GenBank/DDBJ whole genome shotgun (WGS) entry which is preliminary data.</text>
</comment>
<proteinExistence type="predicted"/>
<evidence type="ECO:0000256" key="1">
    <source>
        <dbReference type="ARBA" id="ARBA00004162"/>
    </source>
</evidence>
<dbReference type="Gene3D" id="1.10.10.1320">
    <property type="entry name" value="Anti-sigma factor, zinc-finger domain"/>
    <property type="match status" value="1"/>
</dbReference>
<reference evidence="14 15" key="1">
    <citation type="submission" date="2024-06" db="EMBL/GenBank/DDBJ databases">
        <title>The Natural Products Discovery Center: Release of the First 8490 Sequenced Strains for Exploring Actinobacteria Biosynthetic Diversity.</title>
        <authorList>
            <person name="Kalkreuter E."/>
            <person name="Kautsar S.A."/>
            <person name="Yang D."/>
            <person name="Bader C.D."/>
            <person name="Teijaro C.N."/>
            <person name="Fluegel L."/>
            <person name="Davis C.M."/>
            <person name="Simpson J.R."/>
            <person name="Lauterbach L."/>
            <person name="Steele A.D."/>
            <person name="Gui C."/>
            <person name="Meng S."/>
            <person name="Li G."/>
            <person name="Viehrig K."/>
            <person name="Ye F."/>
            <person name="Su P."/>
            <person name="Kiefer A.F."/>
            <person name="Nichols A."/>
            <person name="Cepeda A.J."/>
            <person name="Yan W."/>
            <person name="Fan B."/>
            <person name="Jiang Y."/>
            <person name="Adhikari A."/>
            <person name="Zheng C.-J."/>
            <person name="Schuster L."/>
            <person name="Cowan T.M."/>
            <person name="Smanski M.J."/>
            <person name="Chevrette M.G."/>
            <person name="De Carvalho L.P.S."/>
            <person name="Shen B."/>
        </authorList>
    </citation>
    <scope>NUCLEOTIDE SEQUENCE [LARGE SCALE GENOMIC DNA]</scope>
    <source>
        <strain evidence="14 15">NPDC019434</strain>
    </source>
</reference>
<evidence type="ECO:0000256" key="10">
    <source>
        <dbReference type="SAM" id="MobiDB-lite"/>
    </source>
</evidence>
<sequence length="243" mass="25748">MVDTSPRSEADLIDLAYPCALDAVADIERRHIDARLAAADPDVRQAFSDTVWQVRDVMGRLAVLDEFAPPPELERRILAALPDEPPARSIRRISTWRRPTRWAVPIAAAACLLFGGSVLTAQLISNPSDPAAADQEHMHPEARTVNGSFAGGGLLVVDASPELGRAVVVFDRVAPPPLGQVYQVWLVGADGQPRSAGVLSDLPSTVRPFVTGFRSGEVLAVSVEPDGGSDAPSGDPLVGVTLP</sequence>
<evidence type="ECO:0000256" key="4">
    <source>
        <dbReference type="ARBA" id="ARBA00022989"/>
    </source>
</evidence>
<comment type="subcellular location">
    <subcellularLocation>
        <location evidence="1">Cell membrane</location>
        <topology evidence="1">Single-pass membrane protein</topology>
    </subcellularLocation>
</comment>
<dbReference type="PANTHER" id="PTHR37461:SF1">
    <property type="entry name" value="ANTI-SIGMA-K FACTOR RSKA"/>
    <property type="match status" value="1"/>
</dbReference>
<evidence type="ECO:0000313" key="15">
    <source>
        <dbReference type="Proteomes" id="UP001550535"/>
    </source>
</evidence>
<gene>
    <name evidence="14" type="ORF">ABZ507_20835</name>
</gene>
<evidence type="ECO:0000256" key="11">
    <source>
        <dbReference type="SAM" id="Phobius"/>
    </source>
</evidence>
<evidence type="ECO:0000256" key="8">
    <source>
        <dbReference type="ARBA" id="ARBA00029829"/>
    </source>
</evidence>
<organism evidence="14 15">
    <name type="scientific">Nocardia niwae</name>
    <dbReference type="NCBI Taxonomy" id="626084"/>
    <lineage>
        <taxon>Bacteria</taxon>
        <taxon>Bacillati</taxon>
        <taxon>Actinomycetota</taxon>
        <taxon>Actinomycetes</taxon>
        <taxon>Mycobacteriales</taxon>
        <taxon>Nocardiaceae</taxon>
        <taxon>Nocardia</taxon>
    </lineage>
</organism>
<feature type="domain" description="Anti-sigma K factor RskA C-terminal" evidence="12">
    <location>
        <begin position="106"/>
        <end position="234"/>
    </location>
</feature>
<accession>A0ABV2XEE2</accession>
<evidence type="ECO:0000256" key="7">
    <source>
        <dbReference type="ARBA" id="ARBA00023163"/>
    </source>
</evidence>
<dbReference type="Pfam" id="PF10099">
    <property type="entry name" value="RskA_C"/>
    <property type="match status" value="1"/>
</dbReference>
<feature type="transmembrane region" description="Helical" evidence="11">
    <location>
        <begin position="102"/>
        <end position="124"/>
    </location>
</feature>
<evidence type="ECO:0000313" key="14">
    <source>
        <dbReference type="EMBL" id="MEU2124264.1"/>
    </source>
</evidence>
<dbReference type="InterPro" id="IPR053877">
    <property type="entry name" value="RskA_N"/>
</dbReference>
<keyword evidence="6 11" id="KW-0472">Membrane</keyword>
<keyword evidence="4 11" id="KW-1133">Transmembrane helix</keyword>
<dbReference type="Pfam" id="PF22618">
    <property type="entry name" value="RskA_N"/>
    <property type="match status" value="1"/>
</dbReference>
<name>A0ABV2XEE2_9NOCA</name>
<evidence type="ECO:0000256" key="3">
    <source>
        <dbReference type="ARBA" id="ARBA00022692"/>
    </source>
</evidence>
<feature type="region of interest" description="Disordered" evidence="10">
    <location>
        <begin position="224"/>
        <end position="243"/>
    </location>
</feature>
<dbReference type="PANTHER" id="PTHR37461">
    <property type="entry name" value="ANTI-SIGMA-K FACTOR RSKA"/>
    <property type="match status" value="1"/>
</dbReference>
<dbReference type="RefSeq" id="WP_063021073.1">
    <property type="nucleotide sequence ID" value="NZ_JBEYBM010000013.1"/>
</dbReference>
<keyword evidence="7" id="KW-0804">Transcription</keyword>
<dbReference type="EMBL" id="JBEYBR010000055">
    <property type="protein sequence ID" value="MEU2124264.1"/>
    <property type="molecule type" value="Genomic_DNA"/>
</dbReference>
<dbReference type="InterPro" id="IPR018764">
    <property type="entry name" value="RskA_C"/>
</dbReference>
<evidence type="ECO:0000256" key="2">
    <source>
        <dbReference type="ARBA" id="ARBA00022475"/>
    </source>
</evidence>
<keyword evidence="2" id="KW-1003">Cell membrane</keyword>
<evidence type="ECO:0000256" key="6">
    <source>
        <dbReference type="ARBA" id="ARBA00023136"/>
    </source>
</evidence>
<evidence type="ECO:0000259" key="12">
    <source>
        <dbReference type="Pfam" id="PF10099"/>
    </source>
</evidence>
<evidence type="ECO:0000256" key="5">
    <source>
        <dbReference type="ARBA" id="ARBA00023015"/>
    </source>
</evidence>
<protein>
    <recommendedName>
        <fullName evidence="9">Regulator of SigK</fullName>
    </recommendedName>
    <alternativeName>
        <fullName evidence="8">Sigma-K anti-sigma factor RskA</fullName>
    </alternativeName>
</protein>
<dbReference type="InterPro" id="IPR051474">
    <property type="entry name" value="Anti-sigma-K/W_factor"/>
</dbReference>
<dbReference type="InterPro" id="IPR041916">
    <property type="entry name" value="Anti_sigma_zinc_sf"/>
</dbReference>
<keyword evidence="15" id="KW-1185">Reference proteome</keyword>